<evidence type="ECO:0008006" key="7">
    <source>
        <dbReference type="Google" id="ProtNLM"/>
    </source>
</evidence>
<feature type="non-terminal residue" evidence="5">
    <location>
        <position position="1"/>
    </location>
</feature>
<evidence type="ECO:0000256" key="2">
    <source>
        <dbReference type="ARBA" id="ARBA00022598"/>
    </source>
</evidence>
<dbReference type="InterPro" id="IPR004993">
    <property type="entry name" value="GH3"/>
</dbReference>
<evidence type="ECO:0000313" key="5">
    <source>
        <dbReference type="EMBL" id="TVU16844.1"/>
    </source>
</evidence>
<dbReference type="OrthoDB" id="10004661at2759"/>
<evidence type="ECO:0000259" key="3">
    <source>
        <dbReference type="Pfam" id="PF23571"/>
    </source>
</evidence>
<protein>
    <recommendedName>
        <fullName evidence="7">GH3 auxin-responsive promoter</fullName>
    </recommendedName>
</protein>
<accession>A0A5J9TZN6</accession>
<dbReference type="Pfam" id="PF23572">
    <property type="entry name" value="GH3_C"/>
    <property type="match status" value="1"/>
</dbReference>
<dbReference type="InterPro" id="IPR055377">
    <property type="entry name" value="GH3_M"/>
</dbReference>
<dbReference type="EMBL" id="RWGY01000030">
    <property type="protein sequence ID" value="TVU16844.1"/>
    <property type="molecule type" value="Genomic_DNA"/>
</dbReference>
<feature type="domain" description="GH3 C-terminal" evidence="4">
    <location>
        <begin position="479"/>
        <end position="598"/>
    </location>
</feature>
<dbReference type="GO" id="GO:0005737">
    <property type="term" value="C:cytoplasm"/>
    <property type="evidence" value="ECO:0007669"/>
    <property type="project" value="TreeGrafter"/>
</dbReference>
<dbReference type="AlphaFoldDB" id="A0A5J9TZN6"/>
<gene>
    <name evidence="5" type="ORF">EJB05_37001</name>
</gene>
<keyword evidence="6" id="KW-1185">Reference proteome</keyword>
<feature type="domain" description="GH3 middle" evidence="3">
    <location>
        <begin position="386"/>
        <end position="462"/>
    </location>
</feature>
<dbReference type="GO" id="GO:0016881">
    <property type="term" value="F:acid-amino acid ligase activity"/>
    <property type="evidence" value="ECO:0007669"/>
    <property type="project" value="TreeGrafter"/>
</dbReference>
<keyword evidence="2" id="KW-0436">Ligase</keyword>
<name>A0A5J9TZN6_9POAL</name>
<proteinExistence type="inferred from homology"/>
<dbReference type="Proteomes" id="UP000324897">
    <property type="component" value="Unassembled WGS sequence"/>
</dbReference>
<comment type="similarity">
    <text evidence="1">Belongs to the IAA-amido conjugating enzyme family.</text>
</comment>
<evidence type="ECO:0000256" key="1">
    <source>
        <dbReference type="ARBA" id="ARBA00008068"/>
    </source>
</evidence>
<dbReference type="Pfam" id="PF03321">
    <property type="entry name" value="GH3"/>
    <property type="match status" value="1"/>
</dbReference>
<dbReference type="InterPro" id="IPR055378">
    <property type="entry name" value="GH3_C"/>
</dbReference>
<comment type="caution">
    <text evidence="5">The sequence shown here is derived from an EMBL/GenBank/DDBJ whole genome shotgun (WGS) entry which is preliminary data.</text>
</comment>
<dbReference type="Gramene" id="TVU16844">
    <property type="protein sequence ID" value="TVU16844"/>
    <property type="gene ID" value="EJB05_37001"/>
</dbReference>
<dbReference type="PANTHER" id="PTHR31901:SF60">
    <property type="match status" value="1"/>
</dbReference>
<dbReference type="Pfam" id="PF23571">
    <property type="entry name" value="GH3_M"/>
    <property type="match status" value="1"/>
</dbReference>
<dbReference type="PANTHER" id="PTHR31901">
    <property type="entry name" value="GH3 DOMAIN-CONTAINING PROTEIN"/>
    <property type="match status" value="1"/>
</dbReference>
<sequence length="638" mass="69971">MGGIAATTDGVAAWCPTSSSAKDTTYSDKLGYIEEMTTDVDAVQKQVPAEILGRDAKSEYLREKCGIADAPDRATFWAKVPMVTYEDLQPYIRRIADGNSSPILTGAANPVSELFTSSGTSGGERKMIPTVEDCRYHDPRVYSIIYCSTHTIYTRYIPWQLTICVLCRHVPGIDKGKSMCFLFVSSQTKTPGGLTAGTVMTSYYKSRQYKKHAYPENNTSPTAAILCEDASQSMYAQMLCGLCERADVMHVGAVFAVVLVRAIRFLQDNWEQLAADIEAGELISPGTVTDLAVREAVAGVLRRPNPELARFIRAECSRGDWAGLIPRIWPKTKYLGTIVTGSMAQYMPTLDYYSGGLPIASDIFGASEGDFGLNFSPLCDPSEASYTIMPNMAYFEFLPVVDGDGDGDASRHDDLVELAKVEAGREYELVVTTYAGLNRYRLGDVLRVTGFHNAAPTVQFVRPKNTLLSIDVEKTDETELQAAVGRTSSLLRAHGAAVMEYTSQACTKNIPGHYIIYWELRTDKQGAAVNGDVLDGCCLEMEEALSTVYRQKRVEEGSIAPLEIRVVRSGTFDALLDYAISRGTSIAQYKVPRCVTKSPAIDHRPPGFAHHLDSRQPNLATLGTGSTIQQLERWTADV</sequence>
<organism evidence="5 6">
    <name type="scientific">Eragrostis curvula</name>
    <name type="common">weeping love grass</name>
    <dbReference type="NCBI Taxonomy" id="38414"/>
    <lineage>
        <taxon>Eukaryota</taxon>
        <taxon>Viridiplantae</taxon>
        <taxon>Streptophyta</taxon>
        <taxon>Embryophyta</taxon>
        <taxon>Tracheophyta</taxon>
        <taxon>Spermatophyta</taxon>
        <taxon>Magnoliopsida</taxon>
        <taxon>Liliopsida</taxon>
        <taxon>Poales</taxon>
        <taxon>Poaceae</taxon>
        <taxon>PACMAD clade</taxon>
        <taxon>Chloridoideae</taxon>
        <taxon>Eragrostideae</taxon>
        <taxon>Eragrostidinae</taxon>
        <taxon>Eragrostis</taxon>
    </lineage>
</organism>
<reference evidence="5 6" key="1">
    <citation type="journal article" date="2019" name="Sci. Rep.">
        <title>A high-quality genome of Eragrostis curvula grass provides insights into Poaceae evolution and supports new strategies to enhance forage quality.</title>
        <authorList>
            <person name="Carballo J."/>
            <person name="Santos B.A.C.M."/>
            <person name="Zappacosta D."/>
            <person name="Garbus I."/>
            <person name="Selva J.P."/>
            <person name="Gallo C.A."/>
            <person name="Diaz A."/>
            <person name="Albertini E."/>
            <person name="Caccamo M."/>
            <person name="Echenique V."/>
        </authorList>
    </citation>
    <scope>NUCLEOTIDE SEQUENCE [LARGE SCALE GENOMIC DNA]</scope>
    <source>
        <strain evidence="6">cv. Victoria</strain>
        <tissue evidence="5">Leaf</tissue>
    </source>
</reference>
<evidence type="ECO:0000313" key="6">
    <source>
        <dbReference type="Proteomes" id="UP000324897"/>
    </source>
</evidence>
<evidence type="ECO:0000259" key="4">
    <source>
        <dbReference type="Pfam" id="PF23572"/>
    </source>
</evidence>